<dbReference type="InterPro" id="IPR029058">
    <property type="entry name" value="AB_hydrolase_fold"/>
</dbReference>
<protein>
    <submittedName>
        <fullName evidence="3">Esterase</fullName>
    </submittedName>
</protein>
<dbReference type="InterPro" id="IPR000801">
    <property type="entry name" value="Esterase-like"/>
</dbReference>
<dbReference type="GO" id="GO:0005975">
    <property type="term" value="P:carbohydrate metabolic process"/>
    <property type="evidence" value="ECO:0007669"/>
    <property type="project" value="InterPro"/>
</dbReference>
<dbReference type="Gene3D" id="3.40.50.1820">
    <property type="entry name" value="alpha/beta hydrolase"/>
    <property type="match status" value="1"/>
</dbReference>
<dbReference type="AlphaFoldDB" id="A0A369I7Q4"/>
<dbReference type="Pfam" id="PF02922">
    <property type="entry name" value="CBM_48"/>
    <property type="match status" value="1"/>
</dbReference>
<dbReference type="InterPro" id="IPR050583">
    <property type="entry name" value="Mycobacterial_A85_antigen"/>
</dbReference>
<reference evidence="3 4" key="1">
    <citation type="submission" date="2018-07" db="EMBL/GenBank/DDBJ databases">
        <title>Genome analysis of Runella aurantiaca.</title>
        <authorList>
            <person name="Yang X."/>
        </authorList>
    </citation>
    <scope>NUCLEOTIDE SEQUENCE [LARGE SCALE GENOMIC DNA]</scope>
    <source>
        <strain evidence="3 4">YX9</strain>
    </source>
</reference>
<gene>
    <name evidence="3" type="ORF">DVG78_12510</name>
</gene>
<evidence type="ECO:0000313" key="3">
    <source>
        <dbReference type="EMBL" id="RDB05801.1"/>
    </source>
</evidence>
<sequence length="379" mass="42452">MKNILFVLLTFALFNAAFAQFPQRTPTPNDTLKSMQIVAGGKVKFSIYAPKASEVTVMGDYAPQFGADKLTKDAVGVWTFTTDYVVKPNVYTYDFMVDGLKVFDPKNAQYKESNSGFSNLFEVKGAENDFQSLKDVPHGKLEKVLYTSSALGGITRRLHVYLPPHYDEISKKEKLPVLYLLHGGGDNDASWTTAGRANLILDNLYAEGKLKPMIVVMPAGHTPVQGFFMGAGDKQDPFCRDFVQDIVPFIEKNYPVSAKREHRAVAGLSMGGIQTINLALWNPTLFSHVFPMSTGYFPDAIKEITEKHATVMTNPEINQFKNFTIYMGGEQDIAYKNNLNMMKMFDGFGIKYTYQNGTGAHTFLAWRRNLSEFAPLLFK</sequence>
<dbReference type="PANTHER" id="PTHR48098">
    <property type="entry name" value="ENTEROCHELIN ESTERASE-RELATED"/>
    <property type="match status" value="1"/>
</dbReference>
<dbReference type="RefSeq" id="WP_114461404.1">
    <property type="nucleotide sequence ID" value="NZ_QPIW01000008.1"/>
</dbReference>
<keyword evidence="1" id="KW-0732">Signal</keyword>
<dbReference type="InterPro" id="IPR014756">
    <property type="entry name" value="Ig_E-set"/>
</dbReference>
<keyword evidence="4" id="KW-1185">Reference proteome</keyword>
<feature type="domain" description="Glycoside hydrolase family 13 N-terminal" evidence="2">
    <location>
        <begin position="41"/>
        <end position="96"/>
    </location>
</feature>
<accession>A0A369I7Q4</accession>
<feature type="signal peptide" evidence="1">
    <location>
        <begin position="1"/>
        <end position="19"/>
    </location>
</feature>
<dbReference type="GO" id="GO:0004553">
    <property type="term" value="F:hydrolase activity, hydrolyzing O-glycosyl compounds"/>
    <property type="evidence" value="ECO:0007669"/>
    <property type="project" value="InterPro"/>
</dbReference>
<dbReference type="SUPFAM" id="SSF53474">
    <property type="entry name" value="alpha/beta-Hydrolases"/>
    <property type="match status" value="1"/>
</dbReference>
<dbReference type="Gene3D" id="2.60.40.10">
    <property type="entry name" value="Immunoglobulins"/>
    <property type="match status" value="1"/>
</dbReference>
<evidence type="ECO:0000256" key="1">
    <source>
        <dbReference type="SAM" id="SignalP"/>
    </source>
</evidence>
<dbReference type="InterPro" id="IPR004193">
    <property type="entry name" value="Glyco_hydro_13_N"/>
</dbReference>
<comment type="caution">
    <text evidence="3">The sequence shown here is derived from an EMBL/GenBank/DDBJ whole genome shotgun (WGS) entry which is preliminary data.</text>
</comment>
<dbReference type="PANTHER" id="PTHR48098:SF1">
    <property type="entry name" value="DIACYLGLYCEROL ACYLTRANSFERASE_MYCOLYLTRANSFERASE AG85A"/>
    <property type="match status" value="1"/>
</dbReference>
<evidence type="ECO:0000259" key="2">
    <source>
        <dbReference type="Pfam" id="PF02922"/>
    </source>
</evidence>
<dbReference type="OrthoDB" id="9803578at2"/>
<feature type="chain" id="PRO_5016777351" evidence="1">
    <location>
        <begin position="20"/>
        <end position="379"/>
    </location>
</feature>
<dbReference type="EMBL" id="QPIW01000008">
    <property type="protein sequence ID" value="RDB05801.1"/>
    <property type="molecule type" value="Genomic_DNA"/>
</dbReference>
<dbReference type="Pfam" id="PF00756">
    <property type="entry name" value="Esterase"/>
    <property type="match status" value="1"/>
</dbReference>
<dbReference type="SUPFAM" id="SSF81296">
    <property type="entry name" value="E set domains"/>
    <property type="match status" value="1"/>
</dbReference>
<evidence type="ECO:0000313" key="4">
    <source>
        <dbReference type="Proteomes" id="UP000253141"/>
    </source>
</evidence>
<proteinExistence type="predicted"/>
<dbReference type="GO" id="GO:0016747">
    <property type="term" value="F:acyltransferase activity, transferring groups other than amino-acyl groups"/>
    <property type="evidence" value="ECO:0007669"/>
    <property type="project" value="TreeGrafter"/>
</dbReference>
<dbReference type="CDD" id="cd11294">
    <property type="entry name" value="E_set_Esterase_like_N"/>
    <property type="match status" value="1"/>
</dbReference>
<name>A0A369I7Q4_9BACT</name>
<organism evidence="3 4">
    <name type="scientific">Runella aurantiaca</name>
    <dbReference type="NCBI Taxonomy" id="2282308"/>
    <lineage>
        <taxon>Bacteria</taxon>
        <taxon>Pseudomonadati</taxon>
        <taxon>Bacteroidota</taxon>
        <taxon>Cytophagia</taxon>
        <taxon>Cytophagales</taxon>
        <taxon>Spirosomataceae</taxon>
        <taxon>Runella</taxon>
    </lineage>
</organism>
<dbReference type="InterPro" id="IPR013783">
    <property type="entry name" value="Ig-like_fold"/>
</dbReference>
<dbReference type="Proteomes" id="UP000253141">
    <property type="component" value="Unassembled WGS sequence"/>
</dbReference>